<dbReference type="InterPro" id="IPR006769">
    <property type="entry name" value="MCU_C"/>
</dbReference>
<dbReference type="PANTHER" id="PTHR13462:SF6">
    <property type="entry name" value="CALCIUM UNIPORTER REGULATORY SUBUNIT MCUB, MITOCHONDRIAL"/>
    <property type="match status" value="1"/>
</dbReference>
<dbReference type="GO" id="GO:1990246">
    <property type="term" value="C:uniplex complex"/>
    <property type="evidence" value="ECO:0000318"/>
    <property type="project" value="GO_Central"/>
</dbReference>
<evidence type="ECO:0000313" key="13">
    <source>
        <dbReference type="Proteomes" id="UP000001038"/>
    </source>
</evidence>
<keyword evidence="10" id="KW-0496">Mitochondrion</keyword>
<feature type="domain" description="Calcium uniporter protein C-terminal" evidence="11">
    <location>
        <begin position="85"/>
        <end position="285"/>
    </location>
</feature>
<dbReference type="GeneID" id="101160267"/>
<dbReference type="PANTHER" id="PTHR13462">
    <property type="entry name" value="CALCIUM UNIPORTER PROTEIN, MITOCHONDRIAL"/>
    <property type="match status" value="1"/>
</dbReference>
<accession>H2LAF9</accession>
<keyword evidence="4 10" id="KW-0109">Calcium transport</keyword>
<keyword evidence="8 10" id="KW-0406">Ion transport</keyword>
<evidence type="ECO:0000256" key="3">
    <source>
        <dbReference type="ARBA" id="ARBA00022448"/>
    </source>
</evidence>
<gene>
    <name evidence="12" type="primary">LOC101160267</name>
</gene>
<proteinExistence type="inferred from homology"/>
<keyword evidence="5 10" id="KW-0812">Transmembrane</keyword>
<feature type="transmembrane region" description="Helical" evidence="10">
    <location>
        <begin position="231"/>
        <end position="249"/>
    </location>
</feature>
<dbReference type="STRING" id="8090.ENSORLP00000002868"/>
<name>H2LAF9_ORYLA</name>
<dbReference type="Proteomes" id="UP000001038">
    <property type="component" value="Chromosome 18"/>
</dbReference>
<evidence type="ECO:0000256" key="6">
    <source>
        <dbReference type="ARBA" id="ARBA00022837"/>
    </source>
</evidence>
<evidence type="ECO:0000259" key="11">
    <source>
        <dbReference type="Pfam" id="PF04678"/>
    </source>
</evidence>
<feature type="transmembrane region" description="Helical" evidence="10">
    <location>
        <begin position="205"/>
        <end position="225"/>
    </location>
</feature>
<evidence type="ECO:0000256" key="4">
    <source>
        <dbReference type="ARBA" id="ARBA00022568"/>
    </source>
</evidence>
<dbReference type="RefSeq" id="XP_023822001.1">
    <property type="nucleotide sequence ID" value="XM_023966233.1"/>
</dbReference>
<comment type="similarity">
    <text evidence="2 10">Belongs to the MCU (TC 1.A.77) family.</text>
</comment>
<dbReference type="GO" id="GO:0019855">
    <property type="term" value="F:calcium channel inhibitor activity"/>
    <property type="evidence" value="ECO:0000318"/>
    <property type="project" value="GO_Central"/>
</dbReference>
<dbReference type="Pfam" id="PF04678">
    <property type="entry name" value="MCU"/>
    <property type="match status" value="1"/>
</dbReference>
<dbReference type="GO" id="GO:0051560">
    <property type="term" value="P:mitochondrial calcium ion homeostasis"/>
    <property type="evidence" value="ECO:0000318"/>
    <property type="project" value="GO_Central"/>
</dbReference>
<keyword evidence="13" id="KW-1185">Reference proteome</keyword>
<keyword evidence="10" id="KW-0999">Mitochondrion inner membrane</keyword>
<evidence type="ECO:0000256" key="10">
    <source>
        <dbReference type="RuleBase" id="RU367035"/>
    </source>
</evidence>
<evidence type="ECO:0000256" key="8">
    <source>
        <dbReference type="ARBA" id="ARBA00023065"/>
    </source>
</evidence>
<dbReference type="eggNOG" id="KOG2966">
    <property type="taxonomic scope" value="Eukaryota"/>
</dbReference>
<dbReference type="InterPro" id="IPR039055">
    <property type="entry name" value="MCU_fam"/>
</dbReference>
<comment type="subcellular location">
    <subcellularLocation>
        <location evidence="1">Membrane</location>
        <topology evidence="1">Multi-pass membrane protein</topology>
    </subcellularLocation>
    <subcellularLocation>
        <location evidence="10">Mitochondrion inner membrane</location>
        <topology evidence="10">Multi-pass membrane protein</topology>
    </subcellularLocation>
</comment>
<evidence type="ECO:0000256" key="7">
    <source>
        <dbReference type="ARBA" id="ARBA00022989"/>
    </source>
</evidence>
<dbReference type="HOGENOM" id="CLU_056554_0_1_1"/>
<evidence type="ECO:0000256" key="5">
    <source>
        <dbReference type="ARBA" id="ARBA00022692"/>
    </source>
</evidence>
<dbReference type="GeneTree" id="ENSGT00940000158059"/>
<evidence type="ECO:0000313" key="12">
    <source>
        <dbReference type="Ensembl" id="ENSORLP00000002868.2"/>
    </source>
</evidence>
<keyword evidence="9 10" id="KW-0472">Membrane</keyword>
<keyword evidence="6 10" id="KW-0106">Calcium</keyword>
<evidence type="ECO:0000256" key="2">
    <source>
        <dbReference type="ARBA" id="ARBA00005653"/>
    </source>
</evidence>
<dbReference type="GO" id="GO:0036444">
    <property type="term" value="P:calcium import into the mitochondrion"/>
    <property type="evidence" value="ECO:0000318"/>
    <property type="project" value="GO_Central"/>
</dbReference>
<reference evidence="12" key="2">
    <citation type="submission" date="2025-08" db="UniProtKB">
        <authorList>
            <consortium name="Ensembl"/>
        </authorList>
    </citation>
    <scope>IDENTIFICATION</scope>
    <source>
        <strain evidence="12">Hd-rR</strain>
    </source>
</reference>
<dbReference type="OrthoDB" id="278338at2759"/>
<keyword evidence="3 10" id="KW-0813">Transport</keyword>
<sequence>MFSSGRFCRSAVIHSRRFRLCVRSPIWSSCFVSHYSDLVRDGIVRHSFGRPVLSLRLPAGHEGRFTLTPMLTTVDDLLKDIRAKDPGIHTAALLSDDGQRISLCTSMETVLNKDFQLVLNDTIYNIRSLGRGMSREHILGLDDMKYLVHLLHTALTLPQQLHIQHSQLLVKQEQLRQQLEPLEKVRVQIAEKAEVRASMLGWMGLAYLSLQGGFLGYLTWYVFAWDVMEPVTFFISCTTSMIFFAYYILTKQDIIFPDIRDRHFLFYFHKKAALQKFDVLKYNMLKDELAKVETDLRRLRRAIQLQLPVDQIQKDRN</sequence>
<protein>
    <recommendedName>
        <fullName evidence="10">Calcium uniporter regulatory subunit MCUb</fullName>
    </recommendedName>
</protein>
<reference evidence="12" key="3">
    <citation type="submission" date="2025-09" db="UniProtKB">
        <authorList>
            <consortium name="Ensembl"/>
        </authorList>
    </citation>
    <scope>IDENTIFICATION</scope>
    <source>
        <strain evidence="12">Hd-rR</strain>
    </source>
</reference>
<keyword evidence="7 10" id="KW-1133">Transmembrane helix</keyword>
<dbReference type="KEGG" id="ola:101160267"/>
<evidence type="ECO:0000256" key="9">
    <source>
        <dbReference type="ARBA" id="ARBA00023136"/>
    </source>
</evidence>
<evidence type="ECO:0000256" key="1">
    <source>
        <dbReference type="ARBA" id="ARBA00004141"/>
    </source>
</evidence>
<dbReference type="Bgee" id="ENSORLG00000002315">
    <property type="expression patterns" value="Expressed in blastula and 7 other cell types or tissues"/>
</dbReference>
<dbReference type="Ensembl" id="ENSORLT00000002869.2">
    <property type="protein sequence ID" value="ENSORLP00000002868.2"/>
    <property type="gene ID" value="ENSORLG00000002315.2"/>
</dbReference>
<dbReference type="AlphaFoldDB" id="H2LAF9"/>
<reference evidence="12 13" key="1">
    <citation type="journal article" date="2007" name="Nature">
        <title>The medaka draft genome and insights into vertebrate genome evolution.</title>
        <authorList>
            <person name="Kasahara M."/>
            <person name="Naruse K."/>
            <person name="Sasaki S."/>
            <person name="Nakatani Y."/>
            <person name="Qu W."/>
            <person name="Ahsan B."/>
            <person name="Yamada T."/>
            <person name="Nagayasu Y."/>
            <person name="Doi K."/>
            <person name="Kasai Y."/>
            <person name="Jindo T."/>
            <person name="Kobayashi D."/>
            <person name="Shimada A."/>
            <person name="Toyoda A."/>
            <person name="Kuroki Y."/>
            <person name="Fujiyama A."/>
            <person name="Sasaki T."/>
            <person name="Shimizu A."/>
            <person name="Asakawa S."/>
            <person name="Shimizu N."/>
            <person name="Hashimoto S."/>
            <person name="Yang J."/>
            <person name="Lee Y."/>
            <person name="Matsushima K."/>
            <person name="Sugano S."/>
            <person name="Sakaizumi M."/>
            <person name="Narita T."/>
            <person name="Ohishi K."/>
            <person name="Haga S."/>
            <person name="Ohta F."/>
            <person name="Nomoto H."/>
            <person name="Nogata K."/>
            <person name="Morishita T."/>
            <person name="Endo T."/>
            <person name="Shin-I T."/>
            <person name="Takeda H."/>
            <person name="Morishita S."/>
            <person name="Kohara Y."/>
        </authorList>
    </citation>
    <scope>NUCLEOTIDE SEQUENCE [LARGE SCALE GENOMIC DNA]</scope>
    <source>
        <strain evidence="12 13">Hd-rR</strain>
    </source>
</reference>
<dbReference type="InParanoid" id="H2LAF9"/>
<organism evidence="12 13">
    <name type="scientific">Oryzias latipes</name>
    <name type="common">Japanese rice fish</name>
    <name type="synonym">Japanese killifish</name>
    <dbReference type="NCBI Taxonomy" id="8090"/>
    <lineage>
        <taxon>Eukaryota</taxon>
        <taxon>Metazoa</taxon>
        <taxon>Chordata</taxon>
        <taxon>Craniata</taxon>
        <taxon>Vertebrata</taxon>
        <taxon>Euteleostomi</taxon>
        <taxon>Actinopterygii</taxon>
        <taxon>Neopterygii</taxon>
        <taxon>Teleostei</taxon>
        <taxon>Neoteleostei</taxon>
        <taxon>Acanthomorphata</taxon>
        <taxon>Ovalentaria</taxon>
        <taxon>Atherinomorphae</taxon>
        <taxon>Beloniformes</taxon>
        <taxon>Adrianichthyidae</taxon>
        <taxon>Oryziinae</taxon>
        <taxon>Oryzias</taxon>
    </lineage>
</organism>